<feature type="region of interest" description="Disordered" evidence="1">
    <location>
        <begin position="1"/>
        <end position="39"/>
    </location>
</feature>
<reference evidence="3" key="2">
    <citation type="submission" date="2015-01" db="EMBL/GenBank/DDBJ databases">
        <title>Evolutionary Origins and Diversification of the Mycorrhizal Mutualists.</title>
        <authorList>
            <consortium name="DOE Joint Genome Institute"/>
            <consortium name="Mycorrhizal Genomics Consortium"/>
            <person name="Kohler A."/>
            <person name="Kuo A."/>
            <person name="Nagy L.G."/>
            <person name="Floudas D."/>
            <person name="Copeland A."/>
            <person name="Barry K.W."/>
            <person name="Cichocki N."/>
            <person name="Veneault-Fourrey C."/>
            <person name="LaButti K."/>
            <person name="Lindquist E.A."/>
            <person name="Lipzen A."/>
            <person name="Lundell T."/>
            <person name="Morin E."/>
            <person name="Murat C."/>
            <person name="Riley R."/>
            <person name="Ohm R."/>
            <person name="Sun H."/>
            <person name="Tunlid A."/>
            <person name="Henrissat B."/>
            <person name="Grigoriev I.V."/>
            <person name="Hibbett D.S."/>
            <person name="Martin F."/>
        </authorList>
    </citation>
    <scope>NUCLEOTIDE SEQUENCE [LARGE SCALE GENOMIC DNA]</scope>
    <source>
        <strain evidence="3">Marx 270</strain>
    </source>
</reference>
<evidence type="ECO:0000256" key="1">
    <source>
        <dbReference type="SAM" id="MobiDB-lite"/>
    </source>
</evidence>
<gene>
    <name evidence="2" type="ORF">M404DRAFT_168535</name>
</gene>
<organism evidence="2 3">
    <name type="scientific">Pisolithus tinctorius Marx 270</name>
    <dbReference type="NCBI Taxonomy" id="870435"/>
    <lineage>
        <taxon>Eukaryota</taxon>
        <taxon>Fungi</taxon>
        <taxon>Dikarya</taxon>
        <taxon>Basidiomycota</taxon>
        <taxon>Agaricomycotina</taxon>
        <taxon>Agaricomycetes</taxon>
        <taxon>Agaricomycetidae</taxon>
        <taxon>Boletales</taxon>
        <taxon>Sclerodermatineae</taxon>
        <taxon>Pisolithaceae</taxon>
        <taxon>Pisolithus</taxon>
    </lineage>
</organism>
<dbReference type="Pfam" id="PF18759">
    <property type="entry name" value="Plavaka"/>
    <property type="match status" value="1"/>
</dbReference>
<proteinExistence type="predicted"/>
<dbReference type="InParanoid" id="A0A0C3J9P3"/>
<dbReference type="EMBL" id="KN832101">
    <property type="protein sequence ID" value="KIN94376.1"/>
    <property type="molecule type" value="Genomic_DNA"/>
</dbReference>
<evidence type="ECO:0000313" key="2">
    <source>
        <dbReference type="EMBL" id="KIN94376.1"/>
    </source>
</evidence>
<keyword evidence="3" id="KW-1185">Reference proteome</keyword>
<dbReference type="AlphaFoldDB" id="A0A0C3J9P3"/>
<dbReference type="Proteomes" id="UP000054217">
    <property type="component" value="Unassembled WGS sequence"/>
</dbReference>
<sequence length="328" mass="37181">MPLSTTQLHSLRPDSPVPSLPESTRSDTPATPHLEPFTTDPDTFGLYHIYANWPTHIPDESLGSVCNAPGLDGSFPPTCTTDPASMGVPGFEGGCTHVATFAPFTNLTCGNLMAWQYSGTNQKSAAELDWLAQFLAHPLCNPRELTSFHHLHEAKLLDKFLGMNNLFKEEYGWHRSAVMVCLPNEKLKWPSESAAPKVIIDGVWHQDLIDIITSTFQSEQFKTFHTMPFRQCWQVSDDHVIDILSEAYSSLEMLHAHKDINKLPCELDRDLEHVVACLMLWSDSTHLTNFRDMSMWPFYMYFGNQLKYLRGKPTAMACHHVTYIPKVW</sequence>
<reference evidence="2 3" key="1">
    <citation type="submission" date="2014-04" db="EMBL/GenBank/DDBJ databases">
        <authorList>
            <consortium name="DOE Joint Genome Institute"/>
            <person name="Kuo A."/>
            <person name="Kohler A."/>
            <person name="Costa M.D."/>
            <person name="Nagy L.G."/>
            <person name="Floudas D."/>
            <person name="Copeland A."/>
            <person name="Barry K.W."/>
            <person name="Cichocki N."/>
            <person name="Veneault-Fourrey C."/>
            <person name="LaButti K."/>
            <person name="Lindquist E.A."/>
            <person name="Lipzen A."/>
            <person name="Lundell T."/>
            <person name="Morin E."/>
            <person name="Murat C."/>
            <person name="Sun H."/>
            <person name="Tunlid A."/>
            <person name="Henrissat B."/>
            <person name="Grigoriev I.V."/>
            <person name="Hibbett D.S."/>
            <person name="Martin F."/>
            <person name="Nordberg H.P."/>
            <person name="Cantor M.N."/>
            <person name="Hua S.X."/>
        </authorList>
    </citation>
    <scope>NUCLEOTIDE SEQUENCE [LARGE SCALE GENOMIC DNA]</scope>
    <source>
        <strain evidence="2 3">Marx 270</strain>
    </source>
</reference>
<protein>
    <submittedName>
        <fullName evidence="2">Uncharacterized protein</fullName>
    </submittedName>
</protein>
<dbReference type="HOGENOM" id="CLU_042836_0_0_1"/>
<evidence type="ECO:0000313" key="3">
    <source>
        <dbReference type="Proteomes" id="UP000054217"/>
    </source>
</evidence>
<dbReference type="OrthoDB" id="3208495at2759"/>
<accession>A0A0C3J9P3</accession>
<dbReference type="InterPro" id="IPR041078">
    <property type="entry name" value="Plavaka"/>
</dbReference>
<name>A0A0C3J9P3_PISTI</name>